<accession>A0A1H4S177</accession>
<dbReference type="AlphaFoldDB" id="A0A1H4S177"/>
<gene>
    <name evidence="2" type="ORF">SAMN04490220_1479</name>
</gene>
<evidence type="ECO:0000313" key="2">
    <source>
        <dbReference type="EMBL" id="SEC37784.1"/>
    </source>
</evidence>
<protein>
    <submittedName>
        <fullName evidence="2">Uncharacterized protein</fullName>
    </submittedName>
</protein>
<organism evidence="2 3">
    <name type="scientific">Rhodococcus jostii</name>
    <dbReference type="NCBI Taxonomy" id="132919"/>
    <lineage>
        <taxon>Bacteria</taxon>
        <taxon>Bacillati</taxon>
        <taxon>Actinomycetota</taxon>
        <taxon>Actinomycetes</taxon>
        <taxon>Mycobacteriales</taxon>
        <taxon>Nocardiaceae</taxon>
        <taxon>Rhodococcus</taxon>
    </lineage>
</organism>
<dbReference type="Proteomes" id="UP000183407">
    <property type="component" value="Unassembled WGS sequence"/>
</dbReference>
<evidence type="ECO:0000256" key="1">
    <source>
        <dbReference type="SAM" id="Phobius"/>
    </source>
</evidence>
<sequence>MEVIAVRYSVDPNRAIAPRGMPLLLDAAIALLRMLIRPYRWKDGMKDGVNRIATVRADRRSIALYAHLAGAHDEDTEQPGARSHIHTGTRI</sequence>
<dbReference type="EMBL" id="FNTL01000004">
    <property type="protein sequence ID" value="SEC37784.1"/>
    <property type="molecule type" value="Genomic_DNA"/>
</dbReference>
<name>A0A1H4S177_RHOJO</name>
<feature type="transmembrane region" description="Helical" evidence="1">
    <location>
        <begin position="16"/>
        <end position="36"/>
    </location>
</feature>
<reference evidence="3" key="1">
    <citation type="submission" date="2016-10" db="EMBL/GenBank/DDBJ databases">
        <authorList>
            <person name="Varghese N."/>
        </authorList>
    </citation>
    <scope>NUCLEOTIDE SEQUENCE [LARGE SCALE GENOMIC DNA]</scope>
    <source>
        <strain evidence="3">DSM 44719</strain>
    </source>
</reference>
<keyword evidence="1" id="KW-0812">Transmembrane</keyword>
<keyword evidence="1" id="KW-0472">Membrane</keyword>
<keyword evidence="1" id="KW-1133">Transmembrane helix</keyword>
<proteinExistence type="predicted"/>
<evidence type="ECO:0000313" key="3">
    <source>
        <dbReference type="Proteomes" id="UP000183407"/>
    </source>
</evidence>